<organism evidence="1 2">
    <name type="scientific">Bacillus phage BPS10C</name>
    <dbReference type="NCBI Taxonomy" id="1277886"/>
    <lineage>
        <taxon>Viruses</taxon>
        <taxon>Duplodnaviria</taxon>
        <taxon>Heunggongvirae</taxon>
        <taxon>Uroviricota</taxon>
        <taxon>Caudoviricetes</taxon>
        <taxon>Herelleviridae</taxon>
        <taxon>Bastillevirinae</taxon>
        <taxon>Wphvirus</taxon>
        <taxon>Wphvirus BPS10C</taxon>
    </lineage>
</organism>
<proteinExistence type="predicted"/>
<protein>
    <submittedName>
        <fullName evidence="1">Uncharacterized protein</fullName>
    </submittedName>
</protein>
<sequence>MSVLCKLLGHKLPVGTPFKPTPVGVARGYFRETTEVLMTIEQDCQRCGEKQTTVQWFKLEAWERRYTYKSLGCDYLSEKNLD</sequence>
<keyword evidence="2" id="KW-1185">Reference proteome</keyword>
<name>W5QUT2_9CAUD</name>
<evidence type="ECO:0000313" key="1">
    <source>
        <dbReference type="EMBL" id="AGI12027.1"/>
    </source>
</evidence>
<dbReference type="Proteomes" id="UP000019162">
    <property type="component" value="Segment"/>
</dbReference>
<dbReference type="OrthoDB" id="20661at10239"/>
<accession>W5QUT2</accession>
<dbReference type="GeneID" id="18480067"/>
<evidence type="ECO:0000313" key="2">
    <source>
        <dbReference type="Proteomes" id="UP000019162"/>
    </source>
</evidence>
<dbReference type="KEGG" id="vg:18480067"/>
<reference evidence="1 2" key="1">
    <citation type="journal article" date="2014" name="Arch. Virol.">
        <title>Characterization and genome analysis of the Bacillus cereus-infecting bacteriophages BPS10C and BPS13.</title>
        <authorList>
            <person name="Shin H."/>
            <person name="Lee J.H."/>
            <person name="Park J."/>
            <person name="Heu S."/>
            <person name="Ryu S."/>
        </authorList>
    </citation>
    <scope>NUCLEOTIDE SEQUENCE [LARGE SCALE GENOMIC DNA]</scope>
</reference>
<dbReference type="RefSeq" id="YP_009002916.1">
    <property type="nucleotide sequence ID" value="NC_023501.1"/>
</dbReference>
<gene>
    <name evidence="1" type="ORF">BPS10C_030</name>
</gene>
<dbReference type="EMBL" id="KC430106">
    <property type="protein sequence ID" value="AGI12027.1"/>
    <property type="molecule type" value="Genomic_DNA"/>
</dbReference>